<proteinExistence type="predicted"/>
<sequence>MELSKEVAIRPHSPEYSSLVMDVNHAFQTILSPAKMNALYLKLEDTYSQLEKRVGNFTTNSSLQEATLCATSIENFISILNQYRYIYPDIIEPLYCNIMELLYGIKMKISVLQKFMCEENFTKSYKINVQAKLVNLANNGTK</sequence>
<organism evidence="1 2">
    <name type="scientific">Oryctes borbonicus</name>
    <dbReference type="NCBI Taxonomy" id="1629725"/>
    <lineage>
        <taxon>Eukaryota</taxon>
        <taxon>Metazoa</taxon>
        <taxon>Ecdysozoa</taxon>
        <taxon>Arthropoda</taxon>
        <taxon>Hexapoda</taxon>
        <taxon>Insecta</taxon>
        <taxon>Pterygota</taxon>
        <taxon>Neoptera</taxon>
        <taxon>Endopterygota</taxon>
        <taxon>Coleoptera</taxon>
        <taxon>Polyphaga</taxon>
        <taxon>Scarabaeiformia</taxon>
        <taxon>Scarabaeidae</taxon>
        <taxon>Dynastinae</taxon>
        <taxon>Oryctes</taxon>
    </lineage>
</organism>
<keyword evidence="2" id="KW-1185">Reference proteome</keyword>
<name>A0A0T6AXB2_9SCAR</name>
<evidence type="ECO:0000313" key="2">
    <source>
        <dbReference type="Proteomes" id="UP000051574"/>
    </source>
</evidence>
<dbReference type="AlphaFoldDB" id="A0A0T6AXB2"/>
<dbReference type="Proteomes" id="UP000051574">
    <property type="component" value="Unassembled WGS sequence"/>
</dbReference>
<gene>
    <name evidence="1" type="ORF">AMK59_8477</name>
</gene>
<accession>A0A0T6AXB2</accession>
<protein>
    <submittedName>
        <fullName evidence="1">Uncharacterized protein</fullName>
    </submittedName>
</protein>
<evidence type="ECO:0000313" key="1">
    <source>
        <dbReference type="EMBL" id="KRT79517.1"/>
    </source>
</evidence>
<dbReference type="EMBL" id="LJIG01022635">
    <property type="protein sequence ID" value="KRT79517.1"/>
    <property type="molecule type" value="Genomic_DNA"/>
</dbReference>
<reference evidence="1 2" key="1">
    <citation type="submission" date="2015-09" db="EMBL/GenBank/DDBJ databases">
        <title>Draft genome of the scarab beetle Oryctes borbonicus.</title>
        <authorList>
            <person name="Meyer J.M."/>
            <person name="Markov G.V."/>
            <person name="Baskaran P."/>
            <person name="Herrmann M."/>
            <person name="Sommer R.J."/>
            <person name="Roedelsperger C."/>
        </authorList>
    </citation>
    <scope>NUCLEOTIDE SEQUENCE [LARGE SCALE GENOMIC DNA]</scope>
    <source>
        <strain evidence="1">OB123</strain>
        <tissue evidence="1">Whole animal</tissue>
    </source>
</reference>
<comment type="caution">
    <text evidence="1">The sequence shown here is derived from an EMBL/GenBank/DDBJ whole genome shotgun (WGS) entry which is preliminary data.</text>
</comment>